<organism evidence="2 3">
    <name type="scientific">Haematococcus lacustris</name>
    <name type="common">Green alga</name>
    <name type="synonym">Haematococcus pluvialis</name>
    <dbReference type="NCBI Taxonomy" id="44745"/>
    <lineage>
        <taxon>Eukaryota</taxon>
        <taxon>Viridiplantae</taxon>
        <taxon>Chlorophyta</taxon>
        <taxon>core chlorophytes</taxon>
        <taxon>Chlorophyceae</taxon>
        <taxon>CS clade</taxon>
        <taxon>Chlamydomonadales</taxon>
        <taxon>Haematococcaceae</taxon>
        <taxon>Haematococcus</taxon>
    </lineage>
</organism>
<protein>
    <submittedName>
        <fullName evidence="2">Uncharacterized protein</fullName>
    </submittedName>
</protein>
<reference evidence="2 3" key="1">
    <citation type="submission" date="2020-02" db="EMBL/GenBank/DDBJ databases">
        <title>Draft genome sequence of Haematococcus lacustris strain NIES-144.</title>
        <authorList>
            <person name="Morimoto D."/>
            <person name="Nakagawa S."/>
            <person name="Yoshida T."/>
            <person name="Sawayama S."/>
        </authorList>
    </citation>
    <scope>NUCLEOTIDE SEQUENCE [LARGE SCALE GENOMIC DNA]</scope>
    <source>
        <strain evidence="2 3">NIES-144</strain>
    </source>
</reference>
<dbReference type="AlphaFoldDB" id="A0A6A0AHI9"/>
<evidence type="ECO:0000256" key="1">
    <source>
        <dbReference type="SAM" id="Phobius"/>
    </source>
</evidence>
<evidence type="ECO:0000313" key="3">
    <source>
        <dbReference type="Proteomes" id="UP000485058"/>
    </source>
</evidence>
<comment type="caution">
    <text evidence="2">The sequence shown here is derived from an EMBL/GenBank/DDBJ whole genome shotgun (WGS) entry which is preliminary data.</text>
</comment>
<name>A0A6A0AHI9_HAELA</name>
<feature type="non-terminal residue" evidence="2">
    <location>
        <position position="73"/>
    </location>
</feature>
<proteinExistence type="predicted"/>
<keyword evidence="3" id="KW-1185">Reference proteome</keyword>
<evidence type="ECO:0000313" key="2">
    <source>
        <dbReference type="EMBL" id="GFH31693.1"/>
    </source>
</evidence>
<feature type="non-terminal residue" evidence="2">
    <location>
        <position position="1"/>
    </location>
</feature>
<keyword evidence="1" id="KW-0812">Transmembrane</keyword>
<sequence>MQAQPTALEQTVQVLYNITVPGAASFLPGCLALLIISALVALQLQRGAGHAFIQQLPGWASTLLFALSPLPQL</sequence>
<keyword evidence="1" id="KW-0472">Membrane</keyword>
<dbReference type="EMBL" id="BLLF01005840">
    <property type="protein sequence ID" value="GFH31693.1"/>
    <property type="molecule type" value="Genomic_DNA"/>
</dbReference>
<dbReference type="Proteomes" id="UP000485058">
    <property type="component" value="Unassembled WGS sequence"/>
</dbReference>
<accession>A0A6A0AHI9</accession>
<feature type="transmembrane region" description="Helical" evidence="1">
    <location>
        <begin position="20"/>
        <end position="42"/>
    </location>
</feature>
<gene>
    <name evidence="2" type="ORF">HaLaN_30784</name>
</gene>
<keyword evidence="1" id="KW-1133">Transmembrane helix</keyword>